<dbReference type="Pfam" id="PF02743">
    <property type="entry name" value="dCache_1"/>
    <property type="match status" value="1"/>
</dbReference>
<keyword evidence="5 6" id="KW-0472">Membrane</keyword>
<evidence type="ECO:0000313" key="9">
    <source>
        <dbReference type="Proteomes" id="UP000563151"/>
    </source>
</evidence>
<evidence type="ECO:0000256" key="2">
    <source>
        <dbReference type="ARBA" id="ARBA00022475"/>
    </source>
</evidence>
<comment type="subcellular location">
    <subcellularLocation>
        <location evidence="1">Cell membrane</location>
        <topology evidence="1">Multi-pass membrane protein</topology>
    </subcellularLocation>
</comment>
<feature type="transmembrane region" description="Helical" evidence="6">
    <location>
        <begin position="290"/>
        <end position="312"/>
    </location>
</feature>
<name>A0A923EBK5_CLOTT</name>
<evidence type="ECO:0000259" key="7">
    <source>
        <dbReference type="Pfam" id="PF02743"/>
    </source>
</evidence>
<reference evidence="8 9" key="1">
    <citation type="submission" date="2020-04" db="EMBL/GenBank/DDBJ databases">
        <title>Genomic insights into acetone-butanol-ethanol (ABE) fermentation by sequencing solventogenic clostridia strains.</title>
        <authorList>
            <person name="Brown S."/>
        </authorList>
    </citation>
    <scope>NUCLEOTIDE SEQUENCE [LARGE SCALE GENOMIC DNA]</scope>
    <source>
        <strain evidence="8 9">DJ011</strain>
    </source>
</reference>
<feature type="domain" description="Cache" evidence="7">
    <location>
        <begin position="36"/>
        <end position="276"/>
    </location>
</feature>
<dbReference type="CDD" id="cd12913">
    <property type="entry name" value="PDC1_MCP_like"/>
    <property type="match status" value="1"/>
</dbReference>
<keyword evidence="3 6" id="KW-0812">Transmembrane</keyword>
<evidence type="ECO:0000256" key="6">
    <source>
        <dbReference type="SAM" id="Phobius"/>
    </source>
</evidence>
<dbReference type="RefSeq" id="WP_035148397.1">
    <property type="nucleotide sequence ID" value="NZ_JAAZWO010000016.1"/>
</dbReference>
<evidence type="ECO:0000256" key="5">
    <source>
        <dbReference type="ARBA" id="ARBA00023136"/>
    </source>
</evidence>
<accession>A0A923EBK5</accession>
<organism evidence="8 9">
    <name type="scientific">Clostridium tetanomorphum</name>
    <dbReference type="NCBI Taxonomy" id="1553"/>
    <lineage>
        <taxon>Bacteria</taxon>
        <taxon>Bacillati</taxon>
        <taxon>Bacillota</taxon>
        <taxon>Clostridia</taxon>
        <taxon>Eubacteriales</taxon>
        <taxon>Clostridiaceae</taxon>
        <taxon>Clostridium</taxon>
    </lineage>
</organism>
<dbReference type="Proteomes" id="UP000563151">
    <property type="component" value="Unassembled WGS sequence"/>
</dbReference>
<keyword evidence="4 6" id="KW-1133">Transmembrane helix</keyword>
<evidence type="ECO:0000313" key="8">
    <source>
        <dbReference type="EMBL" id="MBC2398691.1"/>
    </source>
</evidence>
<evidence type="ECO:0000256" key="4">
    <source>
        <dbReference type="ARBA" id="ARBA00022989"/>
    </source>
</evidence>
<dbReference type="SUPFAM" id="SSF103190">
    <property type="entry name" value="Sensory domain-like"/>
    <property type="match status" value="1"/>
</dbReference>
<dbReference type="EMBL" id="JAAZWO010000016">
    <property type="protein sequence ID" value="MBC2398691.1"/>
    <property type="molecule type" value="Genomic_DNA"/>
</dbReference>
<proteinExistence type="predicted"/>
<comment type="caution">
    <text evidence="8">The sequence shown here is derived from an EMBL/GenBank/DDBJ whole genome shotgun (WGS) entry which is preliminary data.</text>
</comment>
<sequence>MFKILNNTVVKVIIFIIISAFLFIKIYINTYYVASENKYIESFNSSVEQHNLSITDFLSTFESAVEMLSKNELIQYVSDNPNKYYNSTEELLKNFQQAYSYTAFAYFAPEKKIFGVKKLISWPDTSEELSNAPWEASQRPWYINAINSKGKVAWTKPYIDSTTKKYILTVSKNVMNKENKFAGVMAIDIYLDDLSEKINYLKKFNKGDIFIISRTDNKNFFIVDNTKTNELKYIFNDNLINKMYNKKSGSFYSDNNTGNYYVSYTTNRATGWKVIGVIEKQQLIKETNVLVNNIFIGIAAVVFISIISILYITKQMGSTIQTLSVSIKSTEEKTLPQSAKVTPFRIENEDFLFEKPASDINILFEIEYEKQNLDNLIKNINNFNLSKAEDVKNSLKTLTSYKSKLNPSIKSHEAEMLSLNNFLIKIREKLTSLAENFNHVELKSEIVHLCKLIDTITNS</sequence>
<keyword evidence="2" id="KW-1003">Cell membrane</keyword>
<dbReference type="GO" id="GO:0005886">
    <property type="term" value="C:plasma membrane"/>
    <property type="evidence" value="ECO:0007669"/>
    <property type="project" value="UniProtKB-SubCell"/>
</dbReference>
<evidence type="ECO:0000256" key="3">
    <source>
        <dbReference type="ARBA" id="ARBA00022692"/>
    </source>
</evidence>
<dbReference type="InterPro" id="IPR033479">
    <property type="entry name" value="dCache_1"/>
</dbReference>
<keyword evidence="9" id="KW-1185">Reference proteome</keyword>
<feature type="transmembrane region" description="Helical" evidence="6">
    <location>
        <begin position="12"/>
        <end position="34"/>
    </location>
</feature>
<gene>
    <name evidence="8" type="ORF">HGG79_13035</name>
</gene>
<evidence type="ECO:0000256" key="1">
    <source>
        <dbReference type="ARBA" id="ARBA00004651"/>
    </source>
</evidence>
<dbReference type="InterPro" id="IPR029151">
    <property type="entry name" value="Sensor-like_sf"/>
</dbReference>
<protein>
    <recommendedName>
        <fullName evidence="7">Cache domain-containing protein</fullName>
    </recommendedName>
</protein>
<dbReference type="Gene3D" id="3.30.450.20">
    <property type="entry name" value="PAS domain"/>
    <property type="match status" value="2"/>
</dbReference>
<dbReference type="AlphaFoldDB" id="A0A923EBK5"/>